<name>A0A8D5FY59_9BACT</name>
<dbReference type="EMBL" id="AP024086">
    <property type="protein sequence ID" value="BCL62132.1"/>
    <property type="molecule type" value="Genomic_DNA"/>
</dbReference>
<accession>A0A8D5FY59</accession>
<dbReference type="PROSITE" id="PS51788">
    <property type="entry name" value="CULT"/>
    <property type="match status" value="1"/>
</dbReference>
<reference evidence="2" key="1">
    <citation type="submission" date="2020-09" db="EMBL/GenBank/DDBJ databases">
        <title>Desulfogranum mesoprofundum gen. nov., sp. nov., a novel mesophilic, sulfate-reducing chemolithoautotroph isolated from a deep-sea hydrothermal vent chimney in the Suiyo Seamount.</title>
        <authorList>
            <person name="Hashimoto Y."/>
            <person name="Nakagawa S."/>
        </authorList>
    </citation>
    <scope>NUCLEOTIDE SEQUENCE</scope>
    <source>
        <strain evidence="2">KT2</strain>
    </source>
</reference>
<proteinExistence type="predicted"/>
<gene>
    <name evidence="2" type="ORF">DGMP_28250</name>
</gene>
<evidence type="ECO:0000259" key="1">
    <source>
        <dbReference type="PROSITE" id="PS51788"/>
    </source>
</evidence>
<dbReference type="InterPro" id="IPR034750">
    <property type="entry name" value="CULT"/>
</dbReference>
<evidence type="ECO:0000313" key="2">
    <source>
        <dbReference type="EMBL" id="BCL62132.1"/>
    </source>
</evidence>
<organism evidence="2 3">
    <name type="scientific">Desulfomarina profundi</name>
    <dbReference type="NCBI Taxonomy" id="2772557"/>
    <lineage>
        <taxon>Bacteria</taxon>
        <taxon>Pseudomonadati</taxon>
        <taxon>Thermodesulfobacteriota</taxon>
        <taxon>Desulfobulbia</taxon>
        <taxon>Desulfobulbales</taxon>
        <taxon>Desulfobulbaceae</taxon>
        <taxon>Desulfomarina</taxon>
    </lineage>
</organism>
<dbReference type="KEGG" id="dbk:DGMP_28250"/>
<dbReference type="AlphaFoldDB" id="A0A8D5FY59"/>
<dbReference type="CDD" id="cd15777">
    <property type="entry name" value="CRBN_C_like"/>
    <property type="match status" value="1"/>
</dbReference>
<keyword evidence="3" id="KW-1185">Reference proteome</keyword>
<evidence type="ECO:0000313" key="3">
    <source>
        <dbReference type="Proteomes" id="UP000826725"/>
    </source>
</evidence>
<protein>
    <recommendedName>
        <fullName evidence="1">CULT domain-containing protein</fullName>
    </recommendedName>
</protein>
<dbReference type="Proteomes" id="UP000826725">
    <property type="component" value="Chromosome"/>
</dbReference>
<dbReference type="RefSeq" id="WP_228854526.1">
    <property type="nucleotide sequence ID" value="NZ_AP024086.1"/>
</dbReference>
<sequence length="134" mass="15042">MESCHLLYEFRGKTLPENALDSLIDGENETGERKEKALFCRPCGYGITGKEQAIEVNGAHEHTFFNPAGVVFHLGCFRNAGGCVQAGPATSEFTWFKGYVWRFSLCRNCGVHLGWQYQQNETGFFGLILALLRE</sequence>
<feature type="domain" description="CULT" evidence="1">
    <location>
        <begin position="35"/>
        <end position="134"/>
    </location>
</feature>